<dbReference type="Gene3D" id="2.40.10.340">
    <property type="entry name" value="Rod shape-determining protein MreC, domain 1"/>
    <property type="match status" value="1"/>
</dbReference>
<organism evidence="9 10">
    <name type="scientific">Solirubrobacter pauli</name>
    <dbReference type="NCBI Taxonomy" id="166793"/>
    <lineage>
        <taxon>Bacteria</taxon>
        <taxon>Bacillati</taxon>
        <taxon>Actinomycetota</taxon>
        <taxon>Thermoleophilia</taxon>
        <taxon>Solirubrobacterales</taxon>
        <taxon>Solirubrobacteraceae</taxon>
        <taxon>Solirubrobacter</taxon>
    </lineage>
</organism>
<reference evidence="9 10" key="1">
    <citation type="submission" date="2018-10" db="EMBL/GenBank/DDBJ databases">
        <title>Genomic Encyclopedia of Archaeal and Bacterial Type Strains, Phase II (KMG-II): from individual species to whole genera.</title>
        <authorList>
            <person name="Goeker M."/>
        </authorList>
    </citation>
    <scope>NUCLEOTIDE SEQUENCE [LARGE SCALE GENOMIC DNA]</scope>
    <source>
        <strain evidence="9 10">DSM 14954</strain>
    </source>
</reference>
<evidence type="ECO:0000256" key="2">
    <source>
        <dbReference type="ARBA" id="ARBA00013855"/>
    </source>
</evidence>
<dbReference type="Gene3D" id="2.40.10.350">
    <property type="entry name" value="Rod shape-determining protein MreC, domain 2"/>
    <property type="match status" value="1"/>
</dbReference>
<evidence type="ECO:0000256" key="3">
    <source>
        <dbReference type="ARBA" id="ARBA00022960"/>
    </source>
</evidence>
<feature type="transmembrane region" description="Helical" evidence="7">
    <location>
        <begin position="12"/>
        <end position="29"/>
    </location>
</feature>
<keyword evidence="7" id="KW-0812">Transmembrane</keyword>
<dbReference type="GO" id="GO:0005886">
    <property type="term" value="C:plasma membrane"/>
    <property type="evidence" value="ECO:0007669"/>
    <property type="project" value="TreeGrafter"/>
</dbReference>
<keyword evidence="7" id="KW-0472">Membrane</keyword>
<evidence type="ECO:0000256" key="6">
    <source>
        <dbReference type="SAM" id="Coils"/>
    </source>
</evidence>
<comment type="function">
    <text evidence="5">Involved in formation and maintenance of cell shape.</text>
</comment>
<dbReference type="PANTHER" id="PTHR34138">
    <property type="entry name" value="CELL SHAPE-DETERMINING PROTEIN MREC"/>
    <property type="match status" value="1"/>
</dbReference>
<feature type="coiled-coil region" evidence="6">
    <location>
        <begin position="78"/>
        <end position="112"/>
    </location>
</feature>
<dbReference type="InterPro" id="IPR042175">
    <property type="entry name" value="Cell/Rod_MreC_2"/>
</dbReference>
<dbReference type="AlphaFoldDB" id="A0A660L4I3"/>
<keyword evidence="10" id="KW-1185">Reference proteome</keyword>
<feature type="domain" description="Rod shape-determining protein MreC beta-barrel core" evidence="8">
    <location>
        <begin position="128"/>
        <end position="278"/>
    </location>
</feature>
<evidence type="ECO:0000259" key="8">
    <source>
        <dbReference type="Pfam" id="PF04085"/>
    </source>
</evidence>
<dbReference type="EMBL" id="RBIL01000002">
    <property type="protein sequence ID" value="RKQ86460.1"/>
    <property type="molecule type" value="Genomic_DNA"/>
</dbReference>
<protein>
    <recommendedName>
        <fullName evidence="2 5">Cell shape-determining protein MreC</fullName>
    </recommendedName>
    <alternativeName>
        <fullName evidence="4 5">Cell shape protein MreC</fullName>
    </alternativeName>
</protein>
<evidence type="ECO:0000256" key="5">
    <source>
        <dbReference type="PIRNR" id="PIRNR038471"/>
    </source>
</evidence>
<evidence type="ECO:0000313" key="10">
    <source>
        <dbReference type="Proteomes" id="UP000278962"/>
    </source>
</evidence>
<sequence length="288" mass="31322">MHDKAVRRRRAVLVVLVAASLILLTAYYGESSDGRLHGAQRTALGVLSPIQEGASRVFKPVRDLFGWFGDTIDAKDQRDEAVKQRDAYRSQLAQMQKQLSEANQRAGLNENNQLGWSKYGPVDARVFVHSPSTWFQRVTINKGTSDGVRRGDPVVNGAGLIGKVEEAAGGASVVTLITDQSFATTVNVGRDQFAGSIQPAIGAPGDLLFEPVDATAKVRENDLVYTAGTINRQVESRYPAAILIGTVSRIDFGEGDLDKRIHVKPAADFLRLDMVQVLTDPHADLEGR</sequence>
<keyword evidence="3 5" id="KW-0133">Cell shape</keyword>
<evidence type="ECO:0000256" key="7">
    <source>
        <dbReference type="SAM" id="Phobius"/>
    </source>
</evidence>
<dbReference type="GO" id="GO:0008360">
    <property type="term" value="P:regulation of cell shape"/>
    <property type="evidence" value="ECO:0007669"/>
    <property type="project" value="UniProtKB-KW"/>
</dbReference>
<dbReference type="OrthoDB" id="5242627at2"/>
<proteinExistence type="inferred from homology"/>
<accession>A0A660L4I3</accession>
<dbReference type="Pfam" id="PF04085">
    <property type="entry name" value="MreC"/>
    <property type="match status" value="1"/>
</dbReference>
<comment type="caution">
    <text evidence="9">The sequence shown here is derived from an EMBL/GenBank/DDBJ whole genome shotgun (WGS) entry which is preliminary data.</text>
</comment>
<dbReference type="InterPro" id="IPR042177">
    <property type="entry name" value="Cell/Rod_1"/>
</dbReference>
<dbReference type="InterPro" id="IPR007221">
    <property type="entry name" value="MreC"/>
</dbReference>
<dbReference type="InterPro" id="IPR055342">
    <property type="entry name" value="MreC_beta-barrel_core"/>
</dbReference>
<keyword evidence="7" id="KW-1133">Transmembrane helix</keyword>
<evidence type="ECO:0000256" key="4">
    <source>
        <dbReference type="ARBA" id="ARBA00032089"/>
    </source>
</evidence>
<evidence type="ECO:0000256" key="1">
    <source>
        <dbReference type="ARBA" id="ARBA00009369"/>
    </source>
</evidence>
<comment type="similarity">
    <text evidence="1 5">Belongs to the MreC family.</text>
</comment>
<keyword evidence="6" id="KW-0175">Coiled coil</keyword>
<dbReference type="PIRSF" id="PIRSF038471">
    <property type="entry name" value="MreC"/>
    <property type="match status" value="1"/>
</dbReference>
<gene>
    <name evidence="9" type="ORF">C8N24_4472</name>
</gene>
<dbReference type="Proteomes" id="UP000278962">
    <property type="component" value="Unassembled WGS sequence"/>
</dbReference>
<name>A0A660L4I3_9ACTN</name>
<dbReference type="PANTHER" id="PTHR34138:SF1">
    <property type="entry name" value="CELL SHAPE-DETERMINING PROTEIN MREC"/>
    <property type="match status" value="1"/>
</dbReference>
<evidence type="ECO:0000313" key="9">
    <source>
        <dbReference type="EMBL" id="RKQ86460.1"/>
    </source>
</evidence>